<name>A0A3G6J0G2_9CORY</name>
<evidence type="ECO:0000313" key="4">
    <source>
        <dbReference type="EMBL" id="AZA11273.1"/>
    </source>
</evidence>
<dbReference type="Pfam" id="PF01497">
    <property type="entry name" value="Peripla_BP_2"/>
    <property type="match status" value="1"/>
</dbReference>
<reference evidence="4 5" key="1">
    <citation type="submission" date="2018-11" db="EMBL/GenBank/DDBJ databases">
        <authorList>
            <person name="Kleinhagauer T."/>
            <person name="Glaeser S.P."/>
            <person name="Spergser J."/>
            <person name="Ruckert C."/>
            <person name="Kaempfer P."/>
            <person name="Busse H.-J."/>
        </authorList>
    </citation>
    <scope>NUCLEOTIDE SEQUENCE [LARGE SCALE GENOMIC DNA]</scope>
    <source>
        <strain evidence="4 5">W8</strain>
    </source>
</reference>
<dbReference type="Gene3D" id="3.40.50.1980">
    <property type="entry name" value="Nitrogenase molybdenum iron protein domain"/>
    <property type="match status" value="2"/>
</dbReference>
<feature type="signal peptide" evidence="2">
    <location>
        <begin position="1"/>
        <end position="21"/>
    </location>
</feature>
<dbReference type="InterPro" id="IPR050902">
    <property type="entry name" value="ABC_Transporter_SBP"/>
</dbReference>
<dbReference type="AlphaFoldDB" id="A0A3G6J0G2"/>
<evidence type="ECO:0000259" key="3">
    <source>
        <dbReference type="PROSITE" id="PS50983"/>
    </source>
</evidence>
<dbReference type="PANTHER" id="PTHR30535">
    <property type="entry name" value="VITAMIN B12-BINDING PROTEIN"/>
    <property type="match status" value="1"/>
</dbReference>
<dbReference type="InterPro" id="IPR002491">
    <property type="entry name" value="ABC_transptr_periplasmic_BD"/>
</dbReference>
<feature type="domain" description="Fe/B12 periplasmic-binding" evidence="3">
    <location>
        <begin position="48"/>
        <end position="326"/>
    </location>
</feature>
<dbReference type="PROSITE" id="PS50983">
    <property type="entry name" value="FE_B12_PBP"/>
    <property type="match status" value="1"/>
</dbReference>
<keyword evidence="5" id="KW-1185">Reference proteome</keyword>
<dbReference type="PROSITE" id="PS51257">
    <property type="entry name" value="PROKAR_LIPOPROTEIN"/>
    <property type="match status" value="1"/>
</dbReference>
<feature type="chain" id="PRO_5038885547" evidence="2">
    <location>
        <begin position="22"/>
        <end position="350"/>
    </location>
</feature>
<protein>
    <submittedName>
        <fullName evidence="4">Vitamin B12-binding protein</fullName>
    </submittedName>
</protein>
<organism evidence="4 5">
    <name type="scientific">Corynebacterium gerontici</name>
    <dbReference type="NCBI Taxonomy" id="2079234"/>
    <lineage>
        <taxon>Bacteria</taxon>
        <taxon>Bacillati</taxon>
        <taxon>Actinomycetota</taxon>
        <taxon>Actinomycetes</taxon>
        <taxon>Mycobacteriales</taxon>
        <taxon>Corynebacteriaceae</taxon>
        <taxon>Corynebacterium</taxon>
    </lineage>
</organism>
<comment type="similarity">
    <text evidence="1">Belongs to the bacterial solute-binding protein 8 family.</text>
</comment>
<dbReference type="KEGG" id="cgk:CGERO_04785"/>
<dbReference type="PANTHER" id="PTHR30535:SF7">
    <property type="entry name" value="IRON(III) DICITRATE-BINDING PROTEIN"/>
    <property type="match status" value="1"/>
</dbReference>
<dbReference type="SUPFAM" id="SSF53807">
    <property type="entry name" value="Helical backbone' metal receptor"/>
    <property type="match status" value="1"/>
</dbReference>
<evidence type="ECO:0000256" key="2">
    <source>
        <dbReference type="SAM" id="SignalP"/>
    </source>
</evidence>
<proteinExistence type="inferred from homology"/>
<evidence type="ECO:0000313" key="5">
    <source>
        <dbReference type="Proteomes" id="UP000271587"/>
    </source>
</evidence>
<accession>A0A3G6J0G2</accession>
<sequence length="350" mass="37581" precursor="true">MKLMKPIAVTGAVLLLAGCSAQDAAKNAQEQVRVENCGEEVQFPKTGKMLVNDGNLIASALSVGAEDQIQAVSSLQRDSAILSAKYGEDSIANVEEIAKEYPSLEQIIAEDPDIYVAGWGYGLDDAKGVTPEALEKHGISTYILSEACRQGDSAARGTMDPWKAVEADLKNLGAISGHEQQSQSVVEDQQRRLSALDEAPKPKQTPVAFLYDSGSDAVFTSGKFGAPQAILEAAGAKNATGDIEDTWVSVGWERLAQAAPDVFVFVEYPGQELEQKIQQLQNNPATRDLPAVKERRFINLPYAMWTSGPLNIDAAEHVRKGLEHFGLVPASGVQPALTLPADTPGLDYFQ</sequence>
<evidence type="ECO:0000256" key="1">
    <source>
        <dbReference type="ARBA" id="ARBA00008814"/>
    </source>
</evidence>
<gene>
    <name evidence="4" type="primary">btuF</name>
    <name evidence="4" type="ORF">CGERO_04785</name>
</gene>
<dbReference type="RefSeq" id="WP_245998886.1">
    <property type="nucleotide sequence ID" value="NZ_CP033897.1"/>
</dbReference>
<keyword evidence="2" id="KW-0732">Signal</keyword>
<dbReference type="EMBL" id="CP033897">
    <property type="protein sequence ID" value="AZA11273.1"/>
    <property type="molecule type" value="Genomic_DNA"/>
</dbReference>
<dbReference type="Proteomes" id="UP000271587">
    <property type="component" value="Chromosome"/>
</dbReference>